<evidence type="ECO:0000256" key="7">
    <source>
        <dbReference type="SAM" id="MobiDB-lite"/>
    </source>
</evidence>
<feature type="domain" description="Gamma tubulin complex component protein N-terminal" evidence="9">
    <location>
        <begin position="175"/>
        <end position="463"/>
    </location>
</feature>
<keyword evidence="5 6" id="KW-0206">Cytoskeleton</keyword>
<dbReference type="Gene3D" id="1.20.120.1900">
    <property type="entry name" value="Gamma-tubulin complex, C-terminal domain"/>
    <property type="match status" value="1"/>
</dbReference>
<dbReference type="GO" id="GO:0043015">
    <property type="term" value="F:gamma-tubulin binding"/>
    <property type="evidence" value="ECO:0007669"/>
    <property type="project" value="InterPro"/>
</dbReference>
<evidence type="ECO:0000259" key="9">
    <source>
        <dbReference type="Pfam" id="PF17681"/>
    </source>
</evidence>
<keyword evidence="4 6" id="KW-0493">Microtubule</keyword>
<dbReference type="GO" id="GO:0007020">
    <property type="term" value="P:microtubule nucleation"/>
    <property type="evidence" value="ECO:0007669"/>
    <property type="project" value="InterPro"/>
</dbReference>
<evidence type="ECO:0000256" key="2">
    <source>
        <dbReference type="ARBA" id="ARBA00010337"/>
    </source>
</evidence>
<feature type="compositionally biased region" description="Low complexity" evidence="7">
    <location>
        <begin position="108"/>
        <end position="121"/>
    </location>
</feature>
<dbReference type="Proteomes" id="UP000694546">
    <property type="component" value="Chromosome 18"/>
</dbReference>
<accession>A0A8C5B876</accession>
<dbReference type="GO" id="GO:0000278">
    <property type="term" value="P:mitotic cell cycle"/>
    <property type="evidence" value="ECO:0007669"/>
    <property type="project" value="TreeGrafter"/>
</dbReference>
<dbReference type="GeneTree" id="ENSGT00940000156697"/>
<feature type="region of interest" description="Disordered" evidence="7">
    <location>
        <begin position="100"/>
        <end position="121"/>
    </location>
</feature>
<evidence type="ECO:0000256" key="5">
    <source>
        <dbReference type="ARBA" id="ARBA00023212"/>
    </source>
</evidence>
<dbReference type="InterPro" id="IPR007259">
    <property type="entry name" value="GCP"/>
</dbReference>
<evidence type="ECO:0000256" key="6">
    <source>
        <dbReference type="RuleBase" id="RU363050"/>
    </source>
</evidence>
<comment type="similarity">
    <text evidence="2 6">Belongs to the TUBGCP family.</text>
</comment>
<comment type="function">
    <text evidence="6">Component of the gamma-tubulin ring complex (gTuRC) which mediates microtubule nucleation.</text>
</comment>
<dbReference type="GO" id="GO:0005874">
    <property type="term" value="C:microtubule"/>
    <property type="evidence" value="ECO:0007669"/>
    <property type="project" value="UniProtKB-KW"/>
</dbReference>
<evidence type="ECO:0000313" key="10">
    <source>
        <dbReference type="Ensembl" id="ENSGMOP00000040452.1"/>
    </source>
</evidence>
<sequence length="849" mass="97830">MSEFRIHHDVNELLSLLHVRGGEGAEGYIDLLQKHRTPYVTTTVSSHSAKVKIAEFSETPDDFLRKYDELKSKNVRNLDPLVYLLSKLSEDKEMLQCLQQNAKERSESSANTTSTTSYTLPSTTTKMSMQELDELRKKLGAMNHLVLLWCVLQLSVILRFPTGTMPLSSQEQALLEDLLFVLIGVDGRDITAQPVLGRQNRSFIVNPTLDMSIKELVNRILPVASYFSTITRFVEEKSSFEYGQVNHALTAAMRTLMKEYMILVTQLEHLHRQGLLSLQKLWFYIQPPMRTMEILASIASSVDKGDCMGGSTLSLLHDRTFNFTGDSQAQELCLYLTKAASVPYFEILEKWIYRGIINDPYSEFMVEEHELQKEKIQEDYNDKYWDQRYTIIQHRIPSFLQKMADKILSTGKYLNVVRECGRDVTCPEAKEVLYTLKERVYVEQIEKAYNYASKVLLNFLMEEKELVSRLRSIKHYFLMDKGDFFVHFMDLTEEELKRPVDDIVPSRLEALLELALRMSTANTDPFKDDLKIELMPHNVITQLLRVLAIETKQEKAVINAEPTEAAHTGLEAFSFDYIVKWPLSLIINRKALTRYQMLFRHIFHCKHVERLLCNVWITNKDAKQHSLHSTKWFAAAFALRQRMLNFVQNIQYYMMFEVMEPTWHIMENNLKSASNIDDVLCHHTSFLDNCLKDCMLTNQELLKIFSRLMSDCIAFTNHMQSFSQSMSLDRLSLEHAATDGSRDPLLRAATKVGASAAELADALKSGGGFEAAIGRFDSNFSSMLLDLLDKLSIYSTNDCEHSMINIIYRLDFNGFYTERLSRMAIERSQKAYLKCPPPRPPPPCSSRLQ</sequence>
<dbReference type="PANTHER" id="PTHR19302">
    <property type="entry name" value="GAMMA TUBULIN COMPLEX PROTEIN"/>
    <property type="match status" value="1"/>
</dbReference>
<evidence type="ECO:0000259" key="8">
    <source>
        <dbReference type="Pfam" id="PF04130"/>
    </source>
</evidence>
<dbReference type="GO" id="GO:0031122">
    <property type="term" value="P:cytoplasmic microtubule organization"/>
    <property type="evidence" value="ECO:0007669"/>
    <property type="project" value="TreeGrafter"/>
</dbReference>
<protein>
    <recommendedName>
        <fullName evidence="6">Gamma-tubulin complex component</fullName>
    </recommendedName>
</protein>
<comment type="subcellular location">
    <subcellularLocation>
        <location evidence="1">Cytoplasm</location>
        <location evidence="1">Cytoskeleton</location>
        <location evidence="1">Microtubule organizing center</location>
        <location evidence="1">Centrosome</location>
    </subcellularLocation>
</comment>
<evidence type="ECO:0000256" key="4">
    <source>
        <dbReference type="ARBA" id="ARBA00022701"/>
    </source>
</evidence>
<dbReference type="GO" id="GO:0005813">
    <property type="term" value="C:centrosome"/>
    <property type="evidence" value="ECO:0007669"/>
    <property type="project" value="UniProtKB-SubCell"/>
</dbReference>
<dbReference type="GO" id="GO:0000922">
    <property type="term" value="C:spindle pole"/>
    <property type="evidence" value="ECO:0007669"/>
    <property type="project" value="InterPro"/>
</dbReference>
<name>A0A8C5B876_GADMO</name>
<evidence type="ECO:0000256" key="1">
    <source>
        <dbReference type="ARBA" id="ARBA00004300"/>
    </source>
</evidence>
<organism evidence="10 11">
    <name type="scientific">Gadus morhua</name>
    <name type="common">Atlantic cod</name>
    <dbReference type="NCBI Taxonomy" id="8049"/>
    <lineage>
        <taxon>Eukaryota</taxon>
        <taxon>Metazoa</taxon>
        <taxon>Chordata</taxon>
        <taxon>Craniata</taxon>
        <taxon>Vertebrata</taxon>
        <taxon>Euteleostomi</taxon>
        <taxon>Actinopterygii</taxon>
        <taxon>Neopterygii</taxon>
        <taxon>Teleostei</taxon>
        <taxon>Neoteleostei</taxon>
        <taxon>Acanthomorphata</taxon>
        <taxon>Zeiogadaria</taxon>
        <taxon>Gadariae</taxon>
        <taxon>Gadiformes</taxon>
        <taxon>Gadoidei</taxon>
        <taxon>Gadidae</taxon>
        <taxon>Gadus</taxon>
    </lineage>
</organism>
<evidence type="ECO:0000256" key="3">
    <source>
        <dbReference type="ARBA" id="ARBA00022490"/>
    </source>
</evidence>
<dbReference type="InterPro" id="IPR041470">
    <property type="entry name" value="GCP_N"/>
</dbReference>
<dbReference type="AlphaFoldDB" id="A0A8C5B876"/>
<dbReference type="InterPro" id="IPR042241">
    <property type="entry name" value="GCP_C_sf"/>
</dbReference>
<reference evidence="10" key="2">
    <citation type="submission" date="2025-09" db="UniProtKB">
        <authorList>
            <consortium name="Ensembl"/>
        </authorList>
    </citation>
    <scope>IDENTIFICATION</scope>
</reference>
<dbReference type="InterPro" id="IPR040457">
    <property type="entry name" value="GCP_C"/>
</dbReference>
<proteinExistence type="inferred from homology"/>
<dbReference type="Ensembl" id="ENSGMOT00000076015.1">
    <property type="protein sequence ID" value="ENSGMOP00000040452.1"/>
    <property type="gene ID" value="ENSGMOG00000003024.2"/>
</dbReference>
<dbReference type="PANTHER" id="PTHR19302:SF13">
    <property type="entry name" value="GAMMA-TUBULIN COMPLEX COMPONENT 2"/>
    <property type="match status" value="1"/>
</dbReference>
<reference evidence="10" key="1">
    <citation type="submission" date="2025-08" db="UniProtKB">
        <authorList>
            <consortium name="Ensembl"/>
        </authorList>
    </citation>
    <scope>IDENTIFICATION</scope>
</reference>
<dbReference type="GO" id="GO:0051321">
    <property type="term" value="P:meiotic cell cycle"/>
    <property type="evidence" value="ECO:0007669"/>
    <property type="project" value="TreeGrafter"/>
</dbReference>
<dbReference type="Pfam" id="PF17681">
    <property type="entry name" value="GCP_N_terminal"/>
    <property type="match status" value="1"/>
</dbReference>
<evidence type="ECO:0000313" key="11">
    <source>
        <dbReference type="Proteomes" id="UP000694546"/>
    </source>
</evidence>
<dbReference type="Pfam" id="PF04130">
    <property type="entry name" value="GCP_C_terminal"/>
    <property type="match status" value="1"/>
</dbReference>
<dbReference type="GO" id="GO:0000930">
    <property type="term" value="C:gamma-tubulin complex"/>
    <property type="evidence" value="ECO:0007669"/>
    <property type="project" value="TreeGrafter"/>
</dbReference>
<keyword evidence="11" id="KW-1185">Reference proteome</keyword>
<keyword evidence="3 6" id="KW-0963">Cytoplasm</keyword>
<dbReference type="GO" id="GO:0051011">
    <property type="term" value="F:microtubule minus-end binding"/>
    <property type="evidence" value="ECO:0007669"/>
    <property type="project" value="TreeGrafter"/>
</dbReference>
<dbReference type="GO" id="GO:0051225">
    <property type="term" value="P:spindle assembly"/>
    <property type="evidence" value="ECO:0007669"/>
    <property type="project" value="TreeGrafter"/>
</dbReference>
<feature type="domain" description="Gamma tubulin complex component C-terminal" evidence="8">
    <location>
        <begin position="466"/>
        <end position="816"/>
    </location>
</feature>